<name>A0A1I5FU87_9RHOB</name>
<dbReference type="AlphaFoldDB" id="A0A1I5FU87"/>
<organism evidence="1 2">
    <name type="scientific">Roseovarius lutimaris</name>
    <dbReference type="NCBI Taxonomy" id="1005928"/>
    <lineage>
        <taxon>Bacteria</taxon>
        <taxon>Pseudomonadati</taxon>
        <taxon>Pseudomonadota</taxon>
        <taxon>Alphaproteobacteria</taxon>
        <taxon>Rhodobacterales</taxon>
        <taxon>Roseobacteraceae</taxon>
        <taxon>Roseovarius</taxon>
    </lineage>
</organism>
<evidence type="ECO:0000313" key="2">
    <source>
        <dbReference type="Proteomes" id="UP000198599"/>
    </source>
</evidence>
<accession>A0A1I5FU87</accession>
<dbReference type="Pfam" id="PF19749">
    <property type="entry name" value="DUF6236"/>
    <property type="match status" value="1"/>
</dbReference>
<sequence>MTLVRSIPLPAPDYPLHDLLEFKQKRSDEIVALTQELDKFFSQIANAKDADFEMSRLLRVVDKQCSDMIKVAKESKRKFYVGDLSFSLSLDSIESAANRIVAWEAAGTVATGLPLVGGLLGGATSLVSFSRGIGAKNLITRNSPFKVVSSLHKELV</sequence>
<dbReference type="Proteomes" id="UP000198599">
    <property type="component" value="Unassembled WGS sequence"/>
</dbReference>
<dbReference type="InterPro" id="IPR046203">
    <property type="entry name" value="DUF6236"/>
</dbReference>
<proteinExistence type="predicted"/>
<gene>
    <name evidence="1" type="ORF">SAMN04487859_12220</name>
</gene>
<keyword evidence="2" id="KW-1185">Reference proteome</keyword>
<reference evidence="2" key="1">
    <citation type="submission" date="2016-10" db="EMBL/GenBank/DDBJ databases">
        <authorList>
            <person name="Varghese N."/>
            <person name="Submissions S."/>
        </authorList>
    </citation>
    <scope>NUCLEOTIDE SEQUENCE [LARGE SCALE GENOMIC DNA]</scope>
    <source>
        <strain evidence="2">DSM 28463</strain>
    </source>
</reference>
<evidence type="ECO:0000313" key="1">
    <source>
        <dbReference type="EMBL" id="SFO27368.1"/>
    </source>
</evidence>
<dbReference type="EMBL" id="FOVP01000022">
    <property type="protein sequence ID" value="SFO27368.1"/>
    <property type="molecule type" value="Genomic_DNA"/>
</dbReference>
<protein>
    <submittedName>
        <fullName evidence="1">Uncharacterized protein</fullName>
    </submittedName>
</protein>